<accession>A0A0C3C182</accession>
<reference evidence="3" key="2">
    <citation type="submission" date="2015-01" db="EMBL/GenBank/DDBJ databases">
        <title>Evolutionary Origins and Diversification of the Mycorrhizal Mutualists.</title>
        <authorList>
            <consortium name="DOE Joint Genome Institute"/>
            <consortium name="Mycorrhizal Genomics Consortium"/>
            <person name="Kohler A."/>
            <person name="Kuo A."/>
            <person name="Nagy L.G."/>
            <person name="Floudas D."/>
            <person name="Copeland A."/>
            <person name="Barry K.W."/>
            <person name="Cichocki N."/>
            <person name="Veneault-Fourrey C."/>
            <person name="LaButti K."/>
            <person name="Lindquist E.A."/>
            <person name="Lipzen A."/>
            <person name="Lundell T."/>
            <person name="Morin E."/>
            <person name="Murat C."/>
            <person name="Riley R."/>
            <person name="Ohm R."/>
            <person name="Sun H."/>
            <person name="Tunlid A."/>
            <person name="Henrissat B."/>
            <person name="Grigoriev I.V."/>
            <person name="Hibbett D.S."/>
            <person name="Martin F."/>
        </authorList>
    </citation>
    <scope>NUCLEOTIDE SEQUENCE [LARGE SCALE GENOMIC DNA]</scope>
    <source>
        <strain evidence="3">h7</strain>
    </source>
</reference>
<organism evidence="2 3">
    <name type="scientific">Hebeloma cylindrosporum</name>
    <dbReference type="NCBI Taxonomy" id="76867"/>
    <lineage>
        <taxon>Eukaryota</taxon>
        <taxon>Fungi</taxon>
        <taxon>Dikarya</taxon>
        <taxon>Basidiomycota</taxon>
        <taxon>Agaricomycotina</taxon>
        <taxon>Agaricomycetes</taxon>
        <taxon>Agaricomycetidae</taxon>
        <taxon>Agaricales</taxon>
        <taxon>Agaricineae</taxon>
        <taxon>Hymenogastraceae</taxon>
        <taxon>Hebeloma</taxon>
    </lineage>
</organism>
<sequence length="351" mass="39253">MPLSVEKYSITTQTYGLPLICPMKKYTRPPSTQATVTGSQDPGIILLLGHGAGFFKETWEPTIEDLFALDDKRPGGPLIREAWGLDCQNHGEACILNEDILSRNPGILTIWDYADAFSTLYKSGLLGYVDPKRHQVVLCGHSAGAVGVTLSTSYFNPPSRVPYSKLILVDPPIWSKEKDGQESDVYKMVKEMTPVRRDIWKSSDDAKAWLKSRIPWGAWDERVFDVYVKYGLRSLPTAFYPDKVSGTTLTTHRLAENVAFTGKIFSYDALNRLNQICAYVPVHLIYGGNNDMFEREVQDSLINPQEGRTFASVMRLEDVGHLVVQEAPTKLAAAIFDVLNQTDLRSTVSKL</sequence>
<dbReference type="Gene3D" id="3.40.50.1820">
    <property type="entry name" value="alpha/beta hydrolase"/>
    <property type="match status" value="1"/>
</dbReference>
<dbReference type="InterPro" id="IPR000073">
    <property type="entry name" value="AB_hydrolase_1"/>
</dbReference>
<dbReference type="Proteomes" id="UP000053424">
    <property type="component" value="Unassembled WGS sequence"/>
</dbReference>
<dbReference type="STRING" id="686832.A0A0C3C182"/>
<gene>
    <name evidence="2" type="ORF">M413DRAFT_26627</name>
</gene>
<dbReference type="AlphaFoldDB" id="A0A0C3C182"/>
<dbReference type="InterPro" id="IPR029058">
    <property type="entry name" value="AB_hydrolase_fold"/>
</dbReference>
<dbReference type="HOGENOM" id="CLU_032490_0_0_1"/>
<dbReference type="Pfam" id="PF12697">
    <property type="entry name" value="Abhydrolase_6"/>
    <property type="match status" value="1"/>
</dbReference>
<evidence type="ECO:0000313" key="3">
    <source>
        <dbReference type="Proteomes" id="UP000053424"/>
    </source>
</evidence>
<protein>
    <recommendedName>
        <fullName evidence="1">AB hydrolase-1 domain-containing protein</fullName>
    </recommendedName>
</protein>
<dbReference type="OrthoDB" id="94039at2759"/>
<evidence type="ECO:0000313" key="2">
    <source>
        <dbReference type="EMBL" id="KIM42595.1"/>
    </source>
</evidence>
<name>A0A0C3C182_HEBCY</name>
<reference evidence="2 3" key="1">
    <citation type="submission" date="2014-04" db="EMBL/GenBank/DDBJ databases">
        <authorList>
            <consortium name="DOE Joint Genome Institute"/>
            <person name="Kuo A."/>
            <person name="Gay G."/>
            <person name="Dore J."/>
            <person name="Kohler A."/>
            <person name="Nagy L.G."/>
            <person name="Floudas D."/>
            <person name="Copeland A."/>
            <person name="Barry K.W."/>
            <person name="Cichocki N."/>
            <person name="Veneault-Fourrey C."/>
            <person name="LaButti K."/>
            <person name="Lindquist E.A."/>
            <person name="Lipzen A."/>
            <person name="Lundell T."/>
            <person name="Morin E."/>
            <person name="Murat C."/>
            <person name="Sun H."/>
            <person name="Tunlid A."/>
            <person name="Henrissat B."/>
            <person name="Grigoriev I.V."/>
            <person name="Hibbett D.S."/>
            <person name="Martin F."/>
            <person name="Nordberg H.P."/>
            <person name="Cantor M.N."/>
            <person name="Hua S.X."/>
        </authorList>
    </citation>
    <scope>NUCLEOTIDE SEQUENCE [LARGE SCALE GENOMIC DNA]</scope>
    <source>
        <strain evidence="3">h7</strain>
    </source>
</reference>
<dbReference type="EMBL" id="KN831777">
    <property type="protein sequence ID" value="KIM42595.1"/>
    <property type="molecule type" value="Genomic_DNA"/>
</dbReference>
<dbReference type="SUPFAM" id="SSF53474">
    <property type="entry name" value="alpha/beta-Hydrolases"/>
    <property type="match status" value="1"/>
</dbReference>
<evidence type="ECO:0000259" key="1">
    <source>
        <dbReference type="Pfam" id="PF12697"/>
    </source>
</evidence>
<keyword evidence="3" id="KW-1185">Reference proteome</keyword>
<proteinExistence type="predicted"/>
<feature type="domain" description="AB hydrolase-1" evidence="1">
    <location>
        <begin position="46"/>
        <end position="334"/>
    </location>
</feature>